<gene>
    <name evidence="1" type="ORF">DWX94_13210</name>
</gene>
<dbReference type="AlphaFoldDB" id="A0A412IG47"/>
<sequence length="302" mass="35432">MIKLNKEQFIDEIVGKLKRIYGQENVQTSIQIKNNGVKFNAITIHRENRQLSPCVYIDKYYEKYKMGIMEIGDVVRKVVQKNEEKMGDDDFDISVLSDYDRACTRIRVRLINTEQNGELLLNVPHREFLDLSLIYYIDMTSDKNKDVSIFCTRICNSQMAKWKITEQELYQQAMTNMEICDEGCIISIWDLFRDRYDADYKEDTEKDETYYIMTNKHLIYGANQLLMKNKIKDFAAYMEKDIYIIPSSVNECLLLPICDGTKSPQELCADVVDVNKTLLPQDVLSNHVYKYDRNTEEIFIAA</sequence>
<evidence type="ECO:0008006" key="3">
    <source>
        <dbReference type="Google" id="ProtNLM"/>
    </source>
</evidence>
<dbReference type="Proteomes" id="UP000283295">
    <property type="component" value="Unassembled WGS sequence"/>
</dbReference>
<dbReference type="Pfam" id="PF18941">
    <property type="entry name" value="DUF5688"/>
    <property type="match status" value="1"/>
</dbReference>
<evidence type="ECO:0000313" key="2">
    <source>
        <dbReference type="Proteomes" id="UP000283295"/>
    </source>
</evidence>
<evidence type="ECO:0000313" key="1">
    <source>
        <dbReference type="EMBL" id="RGS36046.1"/>
    </source>
</evidence>
<comment type="caution">
    <text evidence="1">The sequence shown here is derived from an EMBL/GenBank/DDBJ whole genome shotgun (WGS) entry which is preliminary data.</text>
</comment>
<protein>
    <recommendedName>
        <fullName evidence="3">DUF1444 family protein</fullName>
    </recommendedName>
</protein>
<dbReference type="EMBL" id="QRVK01000056">
    <property type="protein sequence ID" value="RGS36046.1"/>
    <property type="molecule type" value="Genomic_DNA"/>
</dbReference>
<proteinExistence type="predicted"/>
<reference evidence="1 2" key="1">
    <citation type="submission" date="2018-08" db="EMBL/GenBank/DDBJ databases">
        <title>A genome reference for cultivated species of the human gut microbiota.</title>
        <authorList>
            <person name="Zou Y."/>
            <person name="Xue W."/>
            <person name="Luo G."/>
        </authorList>
    </citation>
    <scope>NUCLEOTIDE SEQUENCE [LARGE SCALE GENOMIC DNA]</scope>
    <source>
        <strain evidence="1 2">AF22-21</strain>
    </source>
</reference>
<dbReference type="InterPro" id="IPR043743">
    <property type="entry name" value="DUF5688"/>
</dbReference>
<organism evidence="1 2">
    <name type="scientific">Coprococcus eutactus</name>
    <dbReference type="NCBI Taxonomy" id="33043"/>
    <lineage>
        <taxon>Bacteria</taxon>
        <taxon>Bacillati</taxon>
        <taxon>Bacillota</taxon>
        <taxon>Clostridia</taxon>
        <taxon>Lachnospirales</taxon>
        <taxon>Lachnospiraceae</taxon>
        <taxon>Coprococcus</taxon>
    </lineage>
</organism>
<accession>A0A412IG47</accession>
<name>A0A412IG47_9FIRM</name>